<gene>
    <name evidence="1" type="ORF">BOKJ2_LOCUS693</name>
</gene>
<protein>
    <submittedName>
        <fullName evidence="1">Uncharacterized protein</fullName>
    </submittedName>
</protein>
<comment type="caution">
    <text evidence="1">The sequence shown here is derived from an EMBL/GenBank/DDBJ whole genome shotgun (WGS) entry which is preliminary data.</text>
</comment>
<evidence type="ECO:0000313" key="1">
    <source>
        <dbReference type="EMBL" id="CAD5206009.1"/>
    </source>
</evidence>
<sequence length="136" mass="15565">MNASICPAFQITVPVAENSCARFYEKQSYPSYSPGFTCSPLVYCGRQTVRNIRVISRPYKARISKKRSNSSHVQPQIFFSDRSTTPSDYCSRVSTPDSIRSGRQHPLMPHTNVDAIPFYPNIFLGECERWNLHIKE</sequence>
<dbReference type="EMBL" id="CAJFCW020000001">
    <property type="protein sequence ID" value="CAG9080139.1"/>
    <property type="molecule type" value="Genomic_DNA"/>
</dbReference>
<name>A0A811JRZ0_9BILA</name>
<evidence type="ECO:0000313" key="2">
    <source>
        <dbReference type="Proteomes" id="UP000614601"/>
    </source>
</evidence>
<reference evidence="1" key="1">
    <citation type="submission" date="2020-09" db="EMBL/GenBank/DDBJ databases">
        <authorList>
            <person name="Kikuchi T."/>
        </authorList>
    </citation>
    <scope>NUCLEOTIDE SEQUENCE</scope>
    <source>
        <strain evidence="1">SH1</strain>
    </source>
</reference>
<dbReference type="Proteomes" id="UP000614601">
    <property type="component" value="Unassembled WGS sequence"/>
</dbReference>
<accession>A0A811JRZ0</accession>
<dbReference type="EMBL" id="CAJFDH010000001">
    <property type="protein sequence ID" value="CAD5206009.1"/>
    <property type="molecule type" value="Genomic_DNA"/>
</dbReference>
<organism evidence="1 2">
    <name type="scientific">Bursaphelenchus okinawaensis</name>
    <dbReference type="NCBI Taxonomy" id="465554"/>
    <lineage>
        <taxon>Eukaryota</taxon>
        <taxon>Metazoa</taxon>
        <taxon>Ecdysozoa</taxon>
        <taxon>Nematoda</taxon>
        <taxon>Chromadorea</taxon>
        <taxon>Rhabditida</taxon>
        <taxon>Tylenchina</taxon>
        <taxon>Tylenchomorpha</taxon>
        <taxon>Aphelenchoidea</taxon>
        <taxon>Aphelenchoididae</taxon>
        <taxon>Bursaphelenchus</taxon>
    </lineage>
</organism>
<keyword evidence="2" id="KW-1185">Reference proteome</keyword>
<dbReference type="Proteomes" id="UP000783686">
    <property type="component" value="Unassembled WGS sequence"/>
</dbReference>
<proteinExistence type="predicted"/>
<dbReference type="AlphaFoldDB" id="A0A811JRZ0"/>